<keyword evidence="5" id="KW-1052">Target cell membrane</keyword>
<gene>
    <name evidence="13" type="ORF">JTE90_027152</name>
</gene>
<dbReference type="PROSITE" id="PS50088">
    <property type="entry name" value="ANK_REPEAT"/>
    <property type="match status" value="9"/>
</dbReference>
<dbReference type="GO" id="GO:0005576">
    <property type="term" value="C:extracellular region"/>
    <property type="evidence" value="ECO:0007669"/>
    <property type="project" value="UniProtKB-SubCell"/>
</dbReference>
<dbReference type="Pfam" id="PF00023">
    <property type="entry name" value="Ank"/>
    <property type="match status" value="1"/>
</dbReference>
<feature type="repeat" description="ANK" evidence="12">
    <location>
        <begin position="209"/>
        <end position="241"/>
    </location>
</feature>
<dbReference type="GO" id="GO:0006887">
    <property type="term" value="P:exocytosis"/>
    <property type="evidence" value="ECO:0007669"/>
    <property type="project" value="UniProtKB-KW"/>
</dbReference>
<feature type="repeat" description="ANK" evidence="12">
    <location>
        <begin position="40"/>
        <end position="72"/>
    </location>
</feature>
<feature type="repeat" description="ANK" evidence="12">
    <location>
        <begin position="274"/>
        <end position="306"/>
    </location>
</feature>
<evidence type="ECO:0000256" key="8">
    <source>
        <dbReference type="ARBA" id="ARBA00022737"/>
    </source>
</evidence>
<feature type="repeat" description="ANK" evidence="12">
    <location>
        <begin position="176"/>
        <end position="208"/>
    </location>
</feature>
<comment type="subcellular location">
    <subcellularLocation>
        <location evidence="2">Secreted</location>
    </subcellularLocation>
    <subcellularLocation>
        <location evidence="1">Target cell membrane</location>
    </subcellularLocation>
</comment>
<evidence type="ECO:0000313" key="13">
    <source>
        <dbReference type="EMBL" id="KAG8174682.1"/>
    </source>
</evidence>
<keyword evidence="4" id="KW-0964">Secreted</keyword>
<evidence type="ECO:0000256" key="6">
    <source>
        <dbReference type="ARBA" id="ARBA00022656"/>
    </source>
</evidence>
<keyword evidence="6" id="KW-0800">Toxin</keyword>
<evidence type="ECO:0000256" key="1">
    <source>
        <dbReference type="ARBA" id="ARBA00004175"/>
    </source>
</evidence>
<feature type="repeat" description="ANK" evidence="12">
    <location>
        <begin position="73"/>
        <end position="105"/>
    </location>
</feature>
<dbReference type="SUPFAM" id="SSF48403">
    <property type="entry name" value="Ankyrin repeat"/>
    <property type="match status" value="1"/>
</dbReference>
<dbReference type="InterPro" id="IPR050889">
    <property type="entry name" value="Dendritic_Spine_Reg/Scaffold"/>
</dbReference>
<evidence type="ECO:0000256" key="10">
    <source>
        <dbReference type="ARBA" id="ARBA00023043"/>
    </source>
</evidence>
<dbReference type="PRINTS" id="PR01415">
    <property type="entry name" value="ANKYRIN"/>
</dbReference>
<dbReference type="SMART" id="SM00248">
    <property type="entry name" value="ANK"/>
    <property type="match status" value="9"/>
</dbReference>
<keyword evidence="9" id="KW-0638">Presynaptic neurotoxin</keyword>
<feature type="repeat" description="ANK" evidence="12">
    <location>
        <begin position="242"/>
        <end position="274"/>
    </location>
</feature>
<name>A0AAV6TS35_9ARAC</name>
<evidence type="ECO:0000256" key="2">
    <source>
        <dbReference type="ARBA" id="ARBA00004613"/>
    </source>
</evidence>
<dbReference type="PANTHER" id="PTHR24166">
    <property type="entry name" value="ROLLING PEBBLES, ISOFORM B"/>
    <property type="match status" value="1"/>
</dbReference>
<dbReference type="EMBL" id="JAFNEN010001166">
    <property type="protein sequence ID" value="KAG8174682.1"/>
    <property type="molecule type" value="Genomic_DNA"/>
</dbReference>
<dbReference type="GO" id="GO:0044231">
    <property type="term" value="C:host cell presynaptic membrane"/>
    <property type="evidence" value="ECO:0007669"/>
    <property type="project" value="UniProtKB-KW"/>
</dbReference>
<evidence type="ECO:0000256" key="12">
    <source>
        <dbReference type="PROSITE-ProRule" id="PRU00023"/>
    </source>
</evidence>
<evidence type="ECO:0000256" key="4">
    <source>
        <dbReference type="ARBA" id="ARBA00022525"/>
    </source>
</evidence>
<keyword evidence="11" id="KW-0472">Membrane</keyword>
<keyword evidence="11" id="KW-1053">Target membrane</keyword>
<dbReference type="GO" id="GO:0090729">
    <property type="term" value="F:toxin activity"/>
    <property type="evidence" value="ECO:0007669"/>
    <property type="project" value="UniProtKB-KW"/>
</dbReference>
<keyword evidence="14" id="KW-1185">Reference proteome</keyword>
<dbReference type="Gene3D" id="1.25.40.20">
    <property type="entry name" value="Ankyrin repeat-containing domain"/>
    <property type="match status" value="4"/>
</dbReference>
<dbReference type="PROSITE" id="PS50297">
    <property type="entry name" value="ANK_REP_REGION"/>
    <property type="match status" value="9"/>
</dbReference>
<keyword evidence="7" id="KW-0528">Neurotoxin</keyword>
<evidence type="ECO:0000256" key="9">
    <source>
        <dbReference type="ARBA" id="ARBA00023028"/>
    </source>
</evidence>
<protein>
    <submittedName>
        <fullName evidence="13">Uncharacterized protein</fullName>
    </submittedName>
</protein>
<proteinExistence type="predicted"/>
<keyword evidence="8" id="KW-0677">Repeat</keyword>
<dbReference type="Proteomes" id="UP000827092">
    <property type="component" value="Unassembled WGS sequence"/>
</dbReference>
<comment type="caution">
    <text evidence="13">The sequence shown here is derived from an EMBL/GenBank/DDBJ whole genome shotgun (WGS) entry which is preliminary data.</text>
</comment>
<reference evidence="13 14" key="1">
    <citation type="journal article" date="2022" name="Nat. Ecol. Evol.">
        <title>A masculinizing supergene underlies an exaggerated male reproductive morph in a spider.</title>
        <authorList>
            <person name="Hendrickx F."/>
            <person name="De Corte Z."/>
            <person name="Sonet G."/>
            <person name="Van Belleghem S.M."/>
            <person name="Kostlbacher S."/>
            <person name="Vangestel C."/>
        </authorList>
    </citation>
    <scope>NUCLEOTIDE SEQUENCE [LARGE SCALE GENOMIC DNA]</scope>
    <source>
        <strain evidence="13">W744_W776</strain>
    </source>
</reference>
<dbReference type="InterPro" id="IPR002110">
    <property type="entry name" value="Ankyrin_rpt"/>
</dbReference>
<dbReference type="AlphaFoldDB" id="A0AAV6TS35"/>
<accession>A0AAV6TS35</accession>
<evidence type="ECO:0000313" key="14">
    <source>
        <dbReference type="Proteomes" id="UP000827092"/>
    </source>
</evidence>
<feature type="repeat" description="ANK" evidence="12">
    <location>
        <begin position="106"/>
        <end position="138"/>
    </location>
</feature>
<dbReference type="GO" id="GO:0044218">
    <property type="term" value="C:other organism cell membrane"/>
    <property type="evidence" value="ECO:0007669"/>
    <property type="project" value="UniProtKB-KW"/>
</dbReference>
<evidence type="ECO:0000256" key="3">
    <source>
        <dbReference type="ARBA" id="ARBA00022483"/>
    </source>
</evidence>
<evidence type="ECO:0000256" key="5">
    <source>
        <dbReference type="ARBA" id="ARBA00022537"/>
    </source>
</evidence>
<keyword evidence="10 12" id="KW-0040">ANK repeat</keyword>
<dbReference type="PANTHER" id="PTHR24166:SF48">
    <property type="entry name" value="PROTEIN VAPYRIN"/>
    <property type="match status" value="1"/>
</dbReference>
<feature type="repeat" description="ANK" evidence="12">
    <location>
        <begin position="306"/>
        <end position="338"/>
    </location>
</feature>
<dbReference type="InterPro" id="IPR036770">
    <property type="entry name" value="Ankyrin_rpt-contain_sf"/>
</dbReference>
<keyword evidence="3" id="KW-0268">Exocytosis</keyword>
<evidence type="ECO:0000256" key="7">
    <source>
        <dbReference type="ARBA" id="ARBA00022699"/>
    </source>
</evidence>
<dbReference type="Pfam" id="PF12796">
    <property type="entry name" value="Ank_2"/>
    <property type="match status" value="2"/>
</dbReference>
<sequence length="570" mass="63228">MHRIQQTKSKQLLDNIREGKEEEVRESIIAGAHVNAVEEYKWTNLHWAAGLGYKDIVTDLLEKGAKVDQKTPNGDTALLLAAEQGYKDIVTALLEKGANVDQKTARGYTALLFAAKNGYKDIVTALLEKGAKVDEKAANRYTAGYTALLFAAEKGYKDIVTALLEKGAKVDEKTADGYTALLLAAEKGYEDIVTALLEKGANVNAEDRKGRTPLRIAAENGSTKVVKLLMKAGADFNAKDSSGLTLLHYAAEQGYTDIVKLLIEKGVDVDVVCGTTTPLDMAITWHSTEAAKALIKAGANIDIRDNTEPSLHIAVYMDNGEIVEALIKAGADVNAEDLFGYVALQQSESSTESYNLIINHIARLEAADLYVSGTNLREKNEFVDTSHERSNNYLQHLRNCEKEVERVKRENKPLHDFLKESDINELISMWERNADIQSQINNHDNLKEQYPEYAYILINKANEVKKEIFLHNHKPVIDCLSTHYERDFQTMTFAGIENFFKVHRDDFKRELGGGGITLFTFVDCEDITARHIVPKLTVQGFAEGIRSNALCTNLESPNAEQTQGASQSLN</sequence>
<feature type="repeat" description="ANK" evidence="12">
    <location>
        <begin position="143"/>
        <end position="175"/>
    </location>
</feature>
<dbReference type="Pfam" id="PF13637">
    <property type="entry name" value="Ank_4"/>
    <property type="match status" value="1"/>
</dbReference>
<evidence type="ECO:0000256" key="11">
    <source>
        <dbReference type="ARBA" id="ARBA00023298"/>
    </source>
</evidence>
<organism evidence="13 14">
    <name type="scientific">Oedothorax gibbosus</name>
    <dbReference type="NCBI Taxonomy" id="931172"/>
    <lineage>
        <taxon>Eukaryota</taxon>
        <taxon>Metazoa</taxon>
        <taxon>Ecdysozoa</taxon>
        <taxon>Arthropoda</taxon>
        <taxon>Chelicerata</taxon>
        <taxon>Arachnida</taxon>
        <taxon>Araneae</taxon>
        <taxon>Araneomorphae</taxon>
        <taxon>Entelegynae</taxon>
        <taxon>Araneoidea</taxon>
        <taxon>Linyphiidae</taxon>
        <taxon>Erigoninae</taxon>
        <taxon>Oedothorax</taxon>
    </lineage>
</organism>